<dbReference type="EMBL" id="KL198097">
    <property type="protein sequence ID" value="KDQ07992.1"/>
    <property type="molecule type" value="Genomic_DNA"/>
</dbReference>
<dbReference type="HOGENOM" id="CLU_1695206_0_0_1"/>
<accession>A0A067M7Z5</accession>
<dbReference type="AlphaFoldDB" id="A0A067M7Z5"/>
<sequence length="155" mass="16678">MPRAYARPYCILPTTRPNSANTLHSKALCAAEPFFSPKNPRVSVVASTGDFTRDEAAVAAVTAATGGSNVRKGLDGLGIHITSFFEALVIVGSEATDEVSMASATAPRVLKTVCTALTHPWKPSVDPRRRLLLRAPGTHLYLYPRELHQKTGTHL</sequence>
<keyword evidence="2" id="KW-1185">Reference proteome</keyword>
<evidence type="ECO:0000313" key="2">
    <source>
        <dbReference type="Proteomes" id="UP000027195"/>
    </source>
</evidence>
<dbReference type="InParanoid" id="A0A067M7Z5"/>
<dbReference type="Proteomes" id="UP000027195">
    <property type="component" value="Unassembled WGS sequence"/>
</dbReference>
<protein>
    <submittedName>
        <fullName evidence="1">Uncharacterized protein</fullName>
    </submittedName>
</protein>
<evidence type="ECO:0000313" key="1">
    <source>
        <dbReference type="EMBL" id="KDQ07992.1"/>
    </source>
</evidence>
<gene>
    <name evidence="1" type="ORF">BOTBODRAFT_180233</name>
</gene>
<reference evidence="2" key="1">
    <citation type="journal article" date="2014" name="Proc. Natl. Acad. Sci. U.S.A.">
        <title>Extensive sampling of basidiomycete genomes demonstrates inadequacy of the white-rot/brown-rot paradigm for wood decay fungi.</title>
        <authorList>
            <person name="Riley R."/>
            <person name="Salamov A.A."/>
            <person name="Brown D.W."/>
            <person name="Nagy L.G."/>
            <person name="Floudas D."/>
            <person name="Held B.W."/>
            <person name="Levasseur A."/>
            <person name="Lombard V."/>
            <person name="Morin E."/>
            <person name="Otillar R."/>
            <person name="Lindquist E.A."/>
            <person name="Sun H."/>
            <person name="LaButti K.M."/>
            <person name="Schmutz J."/>
            <person name="Jabbour D."/>
            <person name="Luo H."/>
            <person name="Baker S.E."/>
            <person name="Pisabarro A.G."/>
            <person name="Walton J.D."/>
            <person name="Blanchette R.A."/>
            <person name="Henrissat B."/>
            <person name="Martin F."/>
            <person name="Cullen D."/>
            <person name="Hibbett D.S."/>
            <person name="Grigoriev I.V."/>
        </authorList>
    </citation>
    <scope>NUCLEOTIDE SEQUENCE [LARGE SCALE GENOMIC DNA]</scope>
    <source>
        <strain evidence="2">FD-172 SS1</strain>
    </source>
</reference>
<name>A0A067M7Z5_BOTB1</name>
<proteinExistence type="predicted"/>
<organism evidence="1 2">
    <name type="scientific">Botryobasidium botryosum (strain FD-172 SS1)</name>
    <dbReference type="NCBI Taxonomy" id="930990"/>
    <lineage>
        <taxon>Eukaryota</taxon>
        <taxon>Fungi</taxon>
        <taxon>Dikarya</taxon>
        <taxon>Basidiomycota</taxon>
        <taxon>Agaricomycotina</taxon>
        <taxon>Agaricomycetes</taxon>
        <taxon>Cantharellales</taxon>
        <taxon>Botryobasidiaceae</taxon>
        <taxon>Botryobasidium</taxon>
    </lineage>
</organism>